<evidence type="ECO:0000313" key="3">
    <source>
        <dbReference type="Proteomes" id="UP001317822"/>
    </source>
</evidence>
<evidence type="ECO:0000313" key="2">
    <source>
        <dbReference type="EMBL" id="BDU15348.1"/>
    </source>
</evidence>
<accession>A0ABM8D9Y1</accession>
<feature type="region of interest" description="Disordered" evidence="1">
    <location>
        <begin position="1"/>
        <end position="23"/>
    </location>
</feature>
<gene>
    <name evidence="2" type="ORF">LA521A_05490</name>
</gene>
<sequence>MSRNSKAKRDARKKKEPDRPIRRLGAALQPHAQLLDADDTAIGGVGWRDGEWLLVLGSQVAARSDSAAMALAMLRHVVAVQERAGRELRLEASAPLLHAAGREAAALGRTLEEHLAELEQERIEREPLAPVVTPSLPH</sequence>
<feature type="compositionally biased region" description="Basic residues" evidence="1">
    <location>
        <begin position="1"/>
        <end position="12"/>
    </location>
</feature>
<protein>
    <submittedName>
        <fullName evidence="2">Uncharacterized protein</fullName>
    </submittedName>
</protein>
<dbReference type="EMBL" id="AP027041">
    <property type="protein sequence ID" value="BDU15348.1"/>
    <property type="molecule type" value="Genomic_DNA"/>
</dbReference>
<proteinExistence type="predicted"/>
<evidence type="ECO:0000256" key="1">
    <source>
        <dbReference type="SAM" id="MobiDB-lite"/>
    </source>
</evidence>
<reference evidence="2 3" key="1">
    <citation type="journal article" date="2023" name="Int. J. Syst. Evol. Microbiol.">
        <title>Physiological and genomic analyses of cobalamin (vitamin B12)-auxotrophy of Lysobacter auxotrophicus sp. nov., a methionine-auxotrophic chitinolytic bacterium isolated from chitin-treated soil.</title>
        <authorList>
            <person name="Saito A."/>
            <person name="Dohra H."/>
            <person name="Hamada M."/>
            <person name="Moriuchi R."/>
            <person name="Kotsuchibashi Y."/>
            <person name="Mori K."/>
        </authorList>
    </citation>
    <scope>NUCLEOTIDE SEQUENCE [LARGE SCALE GENOMIC DNA]</scope>
    <source>
        <strain evidence="2 3">5-21a</strain>
    </source>
</reference>
<name>A0ABM8D9Y1_9GAMM</name>
<organism evidence="2 3">
    <name type="scientific">Lysobacter auxotrophicus</name>
    <dbReference type="NCBI Taxonomy" id="2992573"/>
    <lineage>
        <taxon>Bacteria</taxon>
        <taxon>Pseudomonadati</taxon>
        <taxon>Pseudomonadota</taxon>
        <taxon>Gammaproteobacteria</taxon>
        <taxon>Lysobacterales</taxon>
        <taxon>Lysobacteraceae</taxon>
        <taxon>Lysobacter</taxon>
    </lineage>
</organism>
<keyword evidence="3" id="KW-1185">Reference proteome</keyword>
<dbReference type="Proteomes" id="UP001317822">
    <property type="component" value="Chromosome"/>
</dbReference>
<dbReference type="RefSeq" id="WP_281780857.1">
    <property type="nucleotide sequence ID" value="NZ_AP027041.1"/>
</dbReference>